<name>A0ABN2LKA6_9MICO</name>
<organism evidence="2 3">
    <name type="scientific">Nostocoides veronense</name>
    <dbReference type="NCBI Taxonomy" id="330836"/>
    <lineage>
        <taxon>Bacteria</taxon>
        <taxon>Bacillati</taxon>
        <taxon>Actinomycetota</taxon>
        <taxon>Actinomycetes</taxon>
        <taxon>Micrococcales</taxon>
        <taxon>Intrasporangiaceae</taxon>
        <taxon>Nostocoides</taxon>
    </lineage>
</organism>
<keyword evidence="3" id="KW-1185">Reference proteome</keyword>
<feature type="region of interest" description="Disordered" evidence="1">
    <location>
        <begin position="1"/>
        <end position="45"/>
    </location>
</feature>
<dbReference type="Proteomes" id="UP001499938">
    <property type="component" value="Unassembled WGS sequence"/>
</dbReference>
<gene>
    <name evidence="2" type="ORF">GCM10009811_15420</name>
</gene>
<evidence type="ECO:0000256" key="1">
    <source>
        <dbReference type="SAM" id="MobiDB-lite"/>
    </source>
</evidence>
<accession>A0ABN2LKA6</accession>
<protein>
    <submittedName>
        <fullName evidence="2">Uncharacterized protein</fullName>
    </submittedName>
</protein>
<proteinExistence type="predicted"/>
<comment type="caution">
    <text evidence="2">The sequence shown here is derived from an EMBL/GenBank/DDBJ whole genome shotgun (WGS) entry which is preliminary data.</text>
</comment>
<evidence type="ECO:0000313" key="2">
    <source>
        <dbReference type="EMBL" id="GAA1791551.1"/>
    </source>
</evidence>
<sequence length="69" mass="7359">MFLARHADEVGEEGWSPMTEATLKGMSSMPKEAKKRTSARATPGERAAVAELVKAARARGEELTGPEAC</sequence>
<evidence type="ECO:0000313" key="3">
    <source>
        <dbReference type="Proteomes" id="UP001499938"/>
    </source>
</evidence>
<reference evidence="2 3" key="1">
    <citation type="journal article" date="2019" name="Int. J. Syst. Evol. Microbiol.">
        <title>The Global Catalogue of Microorganisms (GCM) 10K type strain sequencing project: providing services to taxonomists for standard genome sequencing and annotation.</title>
        <authorList>
            <consortium name="The Broad Institute Genomics Platform"/>
            <consortium name="The Broad Institute Genome Sequencing Center for Infectious Disease"/>
            <person name="Wu L."/>
            <person name="Ma J."/>
        </authorList>
    </citation>
    <scope>NUCLEOTIDE SEQUENCE [LARGE SCALE GENOMIC DNA]</scope>
    <source>
        <strain evidence="2 3">JCM 15592</strain>
    </source>
</reference>
<dbReference type="EMBL" id="BAAAPO010000025">
    <property type="protein sequence ID" value="GAA1791551.1"/>
    <property type="molecule type" value="Genomic_DNA"/>
</dbReference>